<accession>A0A8H8CH75</accession>
<reference evidence="1" key="1">
    <citation type="submission" date="2021-02" db="EMBL/GenBank/DDBJ databases">
        <title>Psilocybe cubensis genome.</title>
        <authorList>
            <person name="Mckernan K.J."/>
            <person name="Crawford S."/>
            <person name="Trippe A."/>
            <person name="Kane L.T."/>
            <person name="Mclaughlin S."/>
        </authorList>
    </citation>
    <scope>NUCLEOTIDE SEQUENCE [LARGE SCALE GENOMIC DNA]</scope>
    <source>
        <strain evidence="1">MGC-MH-2018</strain>
    </source>
</reference>
<gene>
    <name evidence="1" type="ORF">JR316_008268</name>
</gene>
<organism evidence="1">
    <name type="scientific">Psilocybe cubensis</name>
    <name type="common">Psychedelic mushroom</name>
    <name type="synonym">Stropharia cubensis</name>
    <dbReference type="NCBI Taxonomy" id="181762"/>
    <lineage>
        <taxon>Eukaryota</taxon>
        <taxon>Fungi</taxon>
        <taxon>Dikarya</taxon>
        <taxon>Basidiomycota</taxon>
        <taxon>Agaricomycotina</taxon>
        <taxon>Agaricomycetes</taxon>
        <taxon>Agaricomycetidae</taxon>
        <taxon>Agaricales</taxon>
        <taxon>Agaricineae</taxon>
        <taxon>Strophariaceae</taxon>
        <taxon>Psilocybe</taxon>
    </lineage>
</organism>
<dbReference type="InterPro" id="IPR032675">
    <property type="entry name" value="LRR_dom_sf"/>
</dbReference>
<dbReference type="EMBL" id="JAFIQS010000008">
    <property type="protein sequence ID" value="KAG5166187.1"/>
    <property type="molecule type" value="Genomic_DNA"/>
</dbReference>
<name>A0A8H8CH75_PSICU</name>
<evidence type="ECO:0000313" key="1">
    <source>
        <dbReference type="EMBL" id="KAG5166187.1"/>
    </source>
</evidence>
<dbReference type="OrthoDB" id="3048040at2759"/>
<dbReference type="AlphaFoldDB" id="A0A8H8CH75"/>
<comment type="caution">
    <text evidence="1">The sequence shown here is derived from an EMBL/GenBank/DDBJ whole genome shotgun (WGS) entry which is preliminary data.</text>
</comment>
<dbReference type="SUPFAM" id="SSF52047">
    <property type="entry name" value="RNI-like"/>
    <property type="match status" value="1"/>
</dbReference>
<dbReference type="Gene3D" id="3.80.10.10">
    <property type="entry name" value="Ribonuclease Inhibitor"/>
    <property type="match status" value="1"/>
</dbReference>
<proteinExistence type="predicted"/>
<sequence length="421" mass="46961">MQVEIVLDEKKLPGIDKLMTEILTLLDVCVSRLCRFDLRLEDIPISVLSGFSQLASRATYLQQLSLCNVSSRRTSFDLAEGGDYSSLCNITSLSRLRFTGLSLPFNPHLVSLDVRDLQLTYSDLQTIFGVECRLRNLVLYGLRPIHPSPQSPSRPIQVKSLKTIALSINAAIASVDSTYPFSFLDMPNVTYLEMDCSASLTAIFGKSLASANIDTLKFTNHLPRLVAPPHTVENHEEIQFLQSFSSLRKLELTHVPAKFLLSKFTTNSSPSRREVTRQRSIGSHMLQASRVDYRAHNITVEPLEETVATWPNLAFIRLDTAIAEDVVSLISFIQCHRSVRTIELSTSAMRHLSFLKRKGDTVSTSPPDILFRLNRRRTLEGDEGSTEDVKEWLSSIVDLKTAAPTNNLLSNGGSGLLSRLP</sequence>
<protein>
    <submittedName>
        <fullName evidence="1">Uncharacterized protein</fullName>
    </submittedName>
</protein>